<dbReference type="RefSeq" id="WP_096003720.1">
    <property type="nucleotide sequence ID" value="NZ_NTMR01000003.1"/>
</dbReference>
<evidence type="ECO:0000313" key="3">
    <source>
        <dbReference type="Proteomes" id="UP000242313"/>
    </source>
</evidence>
<feature type="domain" description="YjiS-like" evidence="1">
    <location>
        <begin position="13"/>
        <end position="38"/>
    </location>
</feature>
<gene>
    <name evidence="2" type="ORF">CNQ84_04605</name>
</gene>
<dbReference type="Proteomes" id="UP000242313">
    <property type="component" value="Unassembled WGS sequence"/>
</dbReference>
<dbReference type="Pfam" id="PF06568">
    <property type="entry name" value="YjiS-like"/>
    <property type="match status" value="1"/>
</dbReference>
<dbReference type="InterPro" id="IPR009506">
    <property type="entry name" value="YjiS-like"/>
</dbReference>
<sequence>MTTHWLTQLRTGLRRRQTCRRLLRLDDRLLADIGQDRAALERALKQPLLRKRG</sequence>
<name>A0A2A3MLW2_9PSED</name>
<organism evidence="2 3">
    <name type="scientific">Pseudomonas abyssi</name>
    <dbReference type="NCBI Taxonomy" id="170540"/>
    <lineage>
        <taxon>Bacteria</taxon>
        <taxon>Pseudomonadati</taxon>
        <taxon>Pseudomonadota</taxon>
        <taxon>Gammaproteobacteria</taxon>
        <taxon>Pseudomonadales</taxon>
        <taxon>Pseudomonadaceae</taxon>
        <taxon>Pseudomonas</taxon>
    </lineage>
</organism>
<keyword evidence="3" id="KW-1185">Reference proteome</keyword>
<accession>A0A2A3MLW2</accession>
<evidence type="ECO:0000259" key="1">
    <source>
        <dbReference type="Pfam" id="PF06568"/>
    </source>
</evidence>
<dbReference type="AlphaFoldDB" id="A0A2A3MLW2"/>
<evidence type="ECO:0000313" key="2">
    <source>
        <dbReference type="EMBL" id="PBK05782.1"/>
    </source>
</evidence>
<comment type="caution">
    <text evidence="2">The sequence shown here is derived from an EMBL/GenBank/DDBJ whole genome shotgun (WGS) entry which is preliminary data.</text>
</comment>
<dbReference type="EMBL" id="NTMR01000003">
    <property type="protein sequence ID" value="PBK05782.1"/>
    <property type="molecule type" value="Genomic_DNA"/>
</dbReference>
<reference evidence="2 3" key="1">
    <citation type="submission" date="2017-09" db="EMBL/GenBank/DDBJ databases">
        <title>Pseudomonas abyssi sp. nov. isolated from Abyssopelagic Water.</title>
        <authorList>
            <person name="Wei Y."/>
        </authorList>
    </citation>
    <scope>NUCLEOTIDE SEQUENCE [LARGE SCALE GENOMIC DNA]</scope>
    <source>
        <strain evidence="2 3">MT5</strain>
    </source>
</reference>
<proteinExistence type="predicted"/>
<protein>
    <recommendedName>
        <fullName evidence="1">YjiS-like domain-containing protein</fullName>
    </recommendedName>
</protein>